<dbReference type="PROSITE" id="PS51257">
    <property type="entry name" value="PROKAR_LIPOPROTEIN"/>
    <property type="match status" value="1"/>
</dbReference>
<accession>A0ABR7TY87</accession>
<dbReference type="Proteomes" id="UP000659124">
    <property type="component" value="Unassembled WGS sequence"/>
</dbReference>
<keyword evidence="2" id="KW-1185">Reference proteome</keyword>
<gene>
    <name evidence="1" type="ORF">ICL07_27120</name>
</gene>
<protein>
    <recommendedName>
        <fullName evidence="3">Lipoprotein</fullName>
    </recommendedName>
</protein>
<name>A0ABR7TY87_9BACT</name>
<evidence type="ECO:0008006" key="3">
    <source>
        <dbReference type="Google" id="ProtNLM"/>
    </source>
</evidence>
<evidence type="ECO:0000313" key="2">
    <source>
        <dbReference type="Proteomes" id="UP000659124"/>
    </source>
</evidence>
<organism evidence="1 2">
    <name type="scientific">Chitinophaga qingshengii</name>
    <dbReference type="NCBI Taxonomy" id="1569794"/>
    <lineage>
        <taxon>Bacteria</taxon>
        <taxon>Pseudomonadati</taxon>
        <taxon>Bacteroidota</taxon>
        <taxon>Chitinophagia</taxon>
        <taxon>Chitinophagales</taxon>
        <taxon>Chitinophagaceae</taxon>
        <taxon>Chitinophaga</taxon>
    </lineage>
</organism>
<evidence type="ECO:0000313" key="1">
    <source>
        <dbReference type="EMBL" id="MBC9934089.1"/>
    </source>
</evidence>
<dbReference type="EMBL" id="JACVFC010000005">
    <property type="protein sequence ID" value="MBC9934089.1"/>
    <property type="molecule type" value="Genomic_DNA"/>
</dbReference>
<proteinExistence type="predicted"/>
<sequence>MNRYKIRPIALVVWLPAIYLMITTGCHLRSNTVDHIDSTHVESSAVDSAVVDSLPSGMEPAVNDNEDFEERGAVYNVLSARATGDLNKDNISDSVVVMHDTTTSWQGYRLQVFFGQPDGQYRLGATSTKAILPEGGDNRHDGITFDTIRVNKGVLTVSISLLRGMVEYLYRYQNQRFELIGYSRSESDGQGLIISDEYNLSTGRYIHKQEPYDGEDRPTYHQDTIIPIRPLPIMDTLIPFTTYHRQYVLF</sequence>
<dbReference type="RefSeq" id="WP_188091212.1">
    <property type="nucleotide sequence ID" value="NZ_JACVFC010000005.1"/>
</dbReference>
<reference evidence="1 2" key="1">
    <citation type="submission" date="2020-09" db="EMBL/GenBank/DDBJ databases">
        <title>Genome sequences of type strains of Chitinophaga qingshengii and Chitinophaga varians.</title>
        <authorList>
            <person name="Kittiwongwattana C."/>
        </authorList>
    </citation>
    <scope>NUCLEOTIDE SEQUENCE [LARGE SCALE GENOMIC DNA]</scope>
    <source>
        <strain evidence="1 2">JCM 30026</strain>
    </source>
</reference>
<comment type="caution">
    <text evidence="1">The sequence shown here is derived from an EMBL/GenBank/DDBJ whole genome shotgun (WGS) entry which is preliminary data.</text>
</comment>